<comment type="caution">
    <text evidence="1">The sequence shown here is derived from an EMBL/GenBank/DDBJ whole genome shotgun (WGS) entry which is preliminary data.</text>
</comment>
<dbReference type="Proteomes" id="UP000186922">
    <property type="component" value="Unassembled WGS sequence"/>
</dbReference>
<dbReference type="AlphaFoldDB" id="A0A1D1V1X0"/>
<proteinExistence type="predicted"/>
<keyword evidence="2" id="KW-1185">Reference proteome</keyword>
<name>A0A1D1V1X0_RAMVA</name>
<protein>
    <submittedName>
        <fullName evidence="1">Uncharacterized protein</fullName>
    </submittedName>
</protein>
<sequence>MYPPNLWGLCERTLEGVWRTSNNVEAWHGSFGTQVDRAHPGIYTFLDDVAKERKLIKARVEALRVGGSLPPKDKYYQRYAQKLADICESYVRAPSLNEDFLNLVARNIEIRTAAKKRKADTDE</sequence>
<dbReference type="OrthoDB" id="10062872at2759"/>
<evidence type="ECO:0000313" key="2">
    <source>
        <dbReference type="Proteomes" id="UP000186922"/>
    </source>
</evidence>
<evidence type="ECO:0000313" key="1">
    <source>
        <dbReference type="EMBL" id="GAU92458.1"/>
    </source>
</evidence>
<reference evidence="1 2" key="1">
    <citation type="journal article" date="2016" name="Nat. Commun.">
        <title>Extremotolerant tardigrade genome and improved radiotolerance of human cultured cells by tardigrade-unique protein.</title>
        <authorList>
            <person name="Hashimoto T."/>
            <person name="Horikawa D.D."/>
            <person name="Saito Y."/>
            <person name="Kuwahara H."/>
            <person name="Kozuka-Hata H."/>
            <person name="Shin-I T."/>
            <person name="Minakuchi Y."/>
            <person name="Ohishi K."/>
            <person name="Motoyama A."/>
            <person name="Aizu T."/>
            <person name="Enomoto A."/>
            <person name="Kondo K."/>
            <person name="Tanaka S."/>
            <person name="Hara Y."/>
            <person name="Koshikawa S."/>
            <person name="Sagara H."/>
            <person name="Miura T."/>
            <person name="Yokobori S."/>
            <person name="Miyagawa K."/>
            <person name="Suzuki Y."/>
            <person name="Kubo T."/>
            <person name="Oyama M."/>
            <person name="Kohara Y."/>
            <person name="Fujiyama A."/>
            <person name="Arakawa K."/>
            <person name="Katayama T."/>
            <person name="Toyoda A."/>
            <person name="Kunieda T."/>
        </authorList>
    </citation>
    <scope>NUCLEOTIDE SEQUENCE [LARGE SCALE GENOMIC DNA]</scope>
    <source>
        <strain evidence="1 2">YOKOZUNA-1</strain>
    </source>
</reference>
<organism evidence="1 2">
    <name type="scientific">Ramazzottius varieornatus</name>
    <name type="common">Water bear</name>
    <name type="synonym">Tardigrade</name>
    <dbReference type="NCBI Taxonomy" id="947166"/>
    <lineage>
        <taxon>Eukaryota</taxon>
        <taxon>Metazoa</taxon>
        <taxon>Ecdysozoa</taxon>
        <taxon>Tardigrada</taxon>
        <taxon>Eutardigrada</taxon>
        <taxon>Parachela</taxon>
        <taxon>Hypsibioidea</taxon>
        <taxon>Ramazzottiidae</taxon>
        <taxon>Ramazzottius</taxon>
    </lineage>
</organism>
<dbReference type="EMBL" id="BDGG01000002">
    <property type="protein sequence ID" value="GAU92458.1"/>
    <property type="molecule type" value="Genomic_DNA"/>
</dbReference>
<gene>
    <name evidence="1" type="primary">RvY_04536-1</name>
    <name evidence="1" type="synonym">RvY_04536.1</name>
    <name evidence="1" type="ORF">RvY_04536</name>
</gene>
<accession>A0A1D1V1X0</accession>